<keyword evidence="2" id="KW-0732">Signal</keyword>
<evidence type="ECO:0008006" key="5">
    <source>
        <dbReference type="Google" id="ProtNLM"/>
    </source>
</evidence>
<feature type="compositionally biased region" description="Low complexity" evidence="1">
    <location>
        <begin position="126"/>
        <end position="151"/>
    </location>
</feature>
<gene>
    <name evidence="3" type="ORF">CBY09_17915</name>
</gene>
<dbReference type="Proteomes" id="UP000215441">
    <property type="component" value="Unassembled WGS sequence"/>
</dbReference>
<dbReference type="Pfam" id="PF12836">
    <property type="entry name" value="HHH_3"/>
    <property type="match status" value="1"/>
</dbReference>
<organism evidence="3 4">
    <name type="scientific">Acidovorax kalamii</name>
    <dbReference type="NCBI Taxonomy" id="2004485"/>
    <lineage>
        <taxon>Bacteria</taxon>
        <taxon>Pseudomonadati</taxon>
        <taxon>Pseudomonadota</taxon>
        <taxon>Betaproteobacteria</taxon>
        <taxon>Burkholderiales</taxon>
        <taxon>Comamonadaceae</taxon>
        <taxon>Acidovorax</taxon>
    </lineage>
</organism>
<dbReference type="RefSeq" id="WP_094290932.1">
    <property type="nucleotide sequence ID" value="NZ_NOIG01000011.1"/>
</dbReference>
<evidence type="ECO:0000313" key="3">
    <source>
        <dbReference type="EMBL" id="OYD48700.1"/>
    </source>
</evidence>
<dbReference type="PANTHER" id="PTHR21180">
    <property type="entry name" value="ENDONUCLEASE/EXONUCLEASE/PHOSPHATASE FAMILY DOMAIN-CONTAINING PROTEIN 1"/>
    <property type="match status" value="1"/>
</dbReference>
<evidence type="ECO:0000313" key="4">
    <source>
        <dbReference type="Proteomes" id="UP000215441"/>
    </source>
</evidence>
<dbReference type="SUPFAM" id="SSF160975">
    <property type="entry name" value="AF1531-like"/>
    <property type="match status" value="1"/>
</dbReference>
<dbReference type="InterPro" id="IPR051675">
    <property type="entry name" value="Endo/Exo/Phosphatase_dom_1"/>
</dbReference>
<sequence length="151" mass="15260">MLKTLLTLIATLLLATTTAFAAVDVNTATEAELDGIKGIGPGLSGRILEERKSAPFKDWADFIGRVGGVGNKSAVNFSKEGLTVNGKKYSAAAAAKAEAKSKQKEKDKSASTTAADRKTRGSADKSAATQPAAPTATPAAAPAPAASASKN</sequence>
<proteinExistence type="predicted"/>
<dbReference type="PANTHER" id="PTHR21180:SF32">
    <property type="entry name" value="ENDONUCLEASE_EXONUCLEASE_PHOSPHATASE FAMILY DOMAIN-CONTAINING PROTEIN 1"/>
    <property type="match status" value="1"/>
</dbReference>
<dbReference type="AlphaFoldDB" id="A0A235EI87"/>
<feature type="compositionally biased region" description="Basic and acidic residues" evidence="1">
    <location>
        <begin position="97"/>
        <end position="123"/>
    </location>
</feature>
<evidence type="ECO:0000256" key="2">
    <source>
        <dbReference type="SAM" id="SignalP"/>
    </source>
</evidence>
<protein>
    <recommendedName>
        <fullName evidence="5">Competence protein ComEA</fullName>
    </recommendedName>
</protein>
<evidence type="ECO:0000256" key="1">
    <source>
        <dbReference type="SAM" id="MobiDB-lite"/>
    </source>
</evidence>
<dbReference type="OrthoDB" id="8687931at2"/>
<dbReference type="GO" id="GO:0015627">
    <property type="term" value="C:type II protein secretion system complex"/>
    <property type="evidence" value="ECO:0007669"/>
    <property type="project" value="TreeGrafter"/>
</dbReference>
<dbReference type="EMBL" id="NOIG01000011">
    <property type="protein sequence ID" value="OYD48700.1"/>
    <property type="molecule type" value="Genomic_DNA"/>
</dbReference>
<accession>A0A235EI87</accession>
<dbReference type="Gene3D" id="1.10.150.320">
    <property type="entry name" value="Photosystem II 12 kDa extrinsic protein"/>
    <property type="match status" value="1"/>
</dbReference>
<name>A0A235EI87_9BURK</name>
<reference evidence="3 4" key="1">
    <citation type="submission" date="2017-07" db="EMBL/GenBank/DDBJ databases">
        <title>Acidovorax KNDSW TSA 6 genome sequence and assembly.</title>
        <authorList>
            <person name="Mayilraj S."/>
        </authorList>
    </citation>
    <scope>NUCLEOTIDE SEQUENCE [LARGE SCALE GENOMIC DNA]</scope>
    <source>
        <strain evidence="3 4">KNDSW-TSA6</strain>
    </source>
</reference>
<feature type="region of interest" description="Disordered" evidence="1">
    <location>
        <begin position="94"/>
        <end position="151"/>
    </location>
</feature>
<feature type="chain" id="PRO_5012534090" description="Competence protein ComEA" evidence="2">
    <location>
        <begin position="22"/>
        <end position="151"/>
    </location>
</feature>
<feature type="signal peptide" evidence="2">
    <location>
        <begin position="1"/>
        <end position="21"/>
    </location>
</feature>
<keyword evidence="4" id="KW-1185">Reference proteome</keyword>
<dbReference type="GO" id="GO:0015628">
    <property type="term" value="P:protein secretion by the type II secretion system"/>
    <property type="evidence" value="ECO:0007669"/>
    <property type="project" value="TreeGrafter"/>
</dbReference>
<comment type="caution">
    <text evidence="3">The sequence shown here is derived from an EMBL/GenBank/DDBJ whole genome shotgun (WGS) entry which is preliminary data.</text>
</comment>